<dbReference type="InterPro" id="IPR011701">
    <property type="entry name" value="MFS"/>
</dbReference>
<keyword evidence="3 6" id="KW-0812">Transmembrane</keyword>
<reference evidence="8 9" key="1">
    <citation type="submission" date="2015-09" db="EMBL/GenBank/DDBJ databases">
        <title>Draft genome sequence of Kouleothrix aurantiaca JCM 19913.</title>
        <authorList>
            <person name="Hemp J."/>
        </authorList>
    </citation>
    <scope>NUCLEOTIDE SEQUENCE [LARGE SCALE GENOMIC DNA]</scope>
    <source>
        <strain evidence="8 9">COM-B</strain>
    </source>
</reference>
<dbReference type="PANTHER" id="PTHR23504">
    <property type="entry name" value="MAJOR FACILITATOR SUPERFAMILY DOMAIN-CONTAINING PROTEIN 10"/>
    <property type="match status" value="1"/>
</dbReference>
<feature type="transmembrane region" description="Helical" evidence="6">
    <location>
        <begin position="76"/>
        <end position="99"/>
    </location>
</feature>
<feature type="transmembrane region" description="Helical" evidence="6">
    <location>
        <begin position="219"/>
        <end position="241"/>
    </location>
</feature>
<dbReference type="Pfam" id="PF07690">
    <property type="entry name" value="MFS_1"/>
    <property type="match status" value="1"/>
</dbReference>
<keyword evidence="4 6" id="KW-1133">Transmembrane helix</keyword>
<dbReference type="Proteomes" id="UP000050509">
    <property type="component" value="Unassembled WGS sequence"/>
</dbReference>
<sequence>MKSTPVPRAALAFLFGVVLLDVVGMSMLFPVAAYIVRAYNSDALTVTLLSVIYAAGQFVATPVLGSLSDRYGRRPVLLLSLLGSAAGYVLFGLGGALWVLFLSRLIDGLTGGNISTATAYITDVTPREERAGSLALLGVAFGLGFILGPAIGGALSQYSLAAPAWLAAALTLLNAAFGFFMLPESLPAERRPRGPPRLAERNPLAPFGGLLGRPGLRGLFAAHCLFNVVIMGYNTIVPVFLIERFGASPGRMAVLLATVGGANLFVQAVLVRRLVARFGERRMVVASLLFQAAGLAALALVPVFWLVYP</sequence>
<evidence type="ECO:0000313" key="8">
    <source>
        <dbReference type="EMBL" id="KPV53343.1"/>
    </source>
</evidence>
<dbReference type="InterPro" id="IPR020846">
    <property type="entry name" value="MFS_dom"/>
</dbReference>
<dbReference type="GO" id="GO:0022857">
    <property type="term" value="F:transmembrane transporter activity"/>
    <property type="evidence" value="ECO:0007669"/>
    <property type="project" value="InterPro"/>
</dbReference>
<feature type="transmembrane region" description="Helical" evidence="6">
    <location>
        <begin position="43"/>
        <end position="64"/>
    </location>
</feature>
<evidence type="ECO:0000256" key="5">
    <source>
        <dbReference type="ARBA" id="ARBA00023136"/>
    </source>
</evidence>
<dbReference type="InterPro" id="IPR036259">
    <property type="entry name" value="MFS_trans_sf"/>
</dbReference>
<feature type="transmembrane region" description="Helical" evidence="6">
    <location>
        <begin position="253"/>
        <end position="271"/>
    </location>
</feature>
<dbReference type="Gene3D" id="1.20.1250.20">
    <property type="entry name" value="MFS general substrate transporter like domains"/>
    <property type="match status" value="1"/>
</dbReference>
<feature type="transmembrane region" description="Helical" evidence="6">
    <location>
        <begin position="162"/>
        <end position="182"/>
    </location>
</feature>
<name>A0A0P9HEZ5_9CHLR</name>
<protein>
    <recommendedName>
        <fullName evidence="7">Major facilitator superfamily (MFS) profile domain-containing protein</fullName>
    </recommendedName>
</protein>
<keyword evidence="2" id="KW-0813">Transport</keyword>
<dbReference type="PROSITE" id="PS50850">
    <property type="entry name" value="MFS"/>
    <property type="match status" value="1"/>
</dbReference>
<dbReference type="AlphaFoldDB" id="A0A0P9HEZ5"/>
<dbReference type="PANTHER" id="PTHR23504:SF15">
    <property type="entry name" value="MAJOR FACILITATOR SUPERFAMILY (MFS) PROFILE DOMAIN-CONTAINING PROTEIN"/>
    <property type="match status" value="1"/>
</dbReference>
<dbReference type="EMBL" id="LJCR01000281">
    <property type="protein sequence ID" value="KPV53343.1"/>
    <property type="molecule type" value="Genomic_DNA"/>
</dbReference>
<comment type="caution">
    <text evidence="8">The sequence shown here is derived from an EMBL/GenBank/DDBJ whole genome shotgun (WGS) entry which is preliminary data.</text>
</comment>
<evidence type="ECO:0000256" key="4">
    <source>
        <dbReference type="ARBA" id="ARBA00022989"/>
    </source>
</evidence>
<evidence type="ECO:0000256" key="2">
    <source>
        <dbReference type="ARBA" id="ARBA00022448"/>
    </source>
</evidence>
<feature type="non-terminal residue" evidence="8">
    <location>
        <position position="309"/>
    </location>
</feature>
<organism evidence="8 9">
    <name type="scientific">Kouleothrix aurantiaca</name>
    <dbReference type="NCBI Taxonomy" id="186479"/>
    <lineage>
        <taxon>Bacteria</taxon>
        <taxon>Bacillati</taxon>
        <taxon>Chloroflexota</taxon>
        <taxon>Chloroflexia</taxon>
        <taxon>Chloroflexales</taxon>
        <taxon>Roseiflexineae</taxon>
        <taxon>Roseiflexaceae</taxon>
        <taxon>Kouleothrix</taxon>
    </lineage>
</organism>
<keyword evidence="5 6" id="KW-0472">Membrane</keyword>
<evidence type="ECO:0000256" key="3">
    <source>
        <dbReference type="ARBA" id="ARBA00022692"/>
    </source>
</evidence>
<dbReference type="InterPro" id="IPR001958">
    <property type="entry name" value="Tet-R_TetA/multi-R_MdtG-like"/>
</dbReference>
<dbReference type="PRINTS" id="PR01035">
    <property type="entry name" value="TCRTETA"/>
</dbReference>
<dbReference type="SUPFAM" id="SSF103473">
    <property type="entry name" value="MFS general substrate transporter"/>
    <property type="match status" value="1"/>
</dbReference>
<keyword evidence="9" id="KW-1185">Reference proteome</keyword>
<comment type="subcellular location">
    <subcellularLocation>
        <location evidence="1">Cell membrane</location>
        <topology evidence="1">Multi-pass membrane protein</topology>
    </subcellularLocation>
</comment>
<evidence type="ECO:0000313" key="9">
    <source>
        <dbReference type="Proteomes" id="UP000050509"/>
    </source>
</evidence>
<evidence type="ECO:0000259" key="7">
    <source>
        <dbReference type="PROSITE" id="PS50850"/>
    </source>
</evidence>
<accession>A0A0P9HEZ5</accession>
<feature type="transmembrane region" description="Helical" evidence="6">
    <location>
        <begin position="134"/>
        <end position="156"/>
    </location>
</feature>
<evidence type="ECO:0000256" key="6">
    <source>
        <dbReference type="SAM" id="Phobius"/>
    </source>
</evidence>
<feature type="domain" description="Major facilitator superfamily (MFS) profile" evidence="7">
    <location>
        <begin position="10"/>
        <end position="309"/>
    </location>
</feature>
<evidence type="ECO:0000256" key="1">
    <source>
        <dbReference type="ARBA" id="ARBA00004651"/>
    </source>
</evidence>
<gene>
    <name evidence="8" type="ORF">SE17_10175</name>
</gene>
<proteinExistence type="predicted"/>
<feature type="transmembrane region" description="Helical" evidence="6">
    <location>
        <begin position="283"/>
        <end position="308"/>
    </location>
</feature>
<dbReference type="GO" id="GO:0005886">
    <property type="term" value="C:plasma membrane"/>
    <property type="evidence" value="ECO:0007669"/>
    <property type="project" value="UniProtKB-SubCell"/>
</dbReference>